<evidence type="ECO:0000313" key="2">
    <source>
        <dbReference type="Proteomes" id="UP000736384"/>
    </source>
</evidence>
<dbReference type="Proteomes" id="UP000736384">
    <property type="component" value="Unassembled WGS sequence"/>
</dbReference>
<dbReference type="EMBL" id="JAAPAP010000019">
    <property type="protein sequence ID" value="NHN79397.1"/>
    <property type="molecule type" value="Genomic_DNA"/>
</dbReference>
<evidence type="ECO:0008006" key="3">
    <source>
        <dbReference type="Google" id="ProtNLM"/>
    </source>
</evidence>
<comment type="caution">
    <text evidence="1">The sequence shown here is derived from an EMBL/GenBank/DDBJ whole genome shotgun (WGS) entry which is preliminary data.</text>
</comment>
<protein>
    <recommendedName>
        <fullName evidence="3">Apea-like HEPN domain-containing protein</fullName>
    </recommendedName>
</protein>
<name>A0AA43ZBW6_9GAMM</name>
<proteinExistence type="predicted"/>
<sequence length="61" mass="6876">MKDYYGKRSAVAHGGSKLITDAEFYTLLVICGSVIMKVIEMLDSCSSQNDLMDWIQDKRLS</sequence>
<organism evidence="1 2">
    <name type="scientific">Azotobacter chroococcum</name>
    <dbReference type="NCBI Taxonomy" id="353"/>
    <lineage>
        <taxon>Bacteria</taxon>
        <taxon>Pseudomonadati</taxon>
        <taxon>Pseudomonadota</taxon>
        <taxon>Gammaproteobacteria</taxon>
        <taxon>Pseudomonadales</taxon>
        <taxon>Pseudomonadaceae</taxon>
        <taxon>Azotobacter</taxon>
    </lineage>
</organism>
<accession>A0AA43ZBW6</accession>
<gene>
    <name evidence="1" type="ORF">HA520_19305</name>
</gene>
<dbReference type="RefSeq" id="WP_165893839.1">
    <property type="nucleotide sequence ID" value="NZ_JAAPAP010000019.1"/>
</dbReference>
<reference evidence="1" key="1">
    <citation type="submission" date="2020-03" db="EMBL/GenBank/DDBJ databases">
        <title>Genome assembly of Azotobacter chroococcum W5.</title>
        <authorList>
            <person name="Kannepalli A."/>
        </authorList>
    </citation>
    <scope>NUCLEOTIDE SEQUENCE</scope>
    <source>
        <strain evidence="1">W5</strain>
    </source>
</reference>
<dbReference type="AlphaFoldDB" id="A0AA43ZBW6"/>
<evidence type="ECO:0000313" key="1">
    <source>
        <dbReference type="EMBL" id="NHN79397.1"/>
    </source>
</evidence>